<dbReference type="EMBL" id="CCEJ010000001">
    <property type="protein sequence ID" value="CDR32896.1"/>
    <property type="molecule type" value="Genomic_DNA"/>
</dbReference>
<protein>
    <submittedName>
        <fullName evidence="4">Membrane protein</fullName>
    </submittedName>
</protein>
<feature type="coiled-coil region" evidence="1">
    <location>
        <begin position="835"/>
        <end position="862"/>
    </location>
</feature>
<keyword evidence="5" id="KW-1185">Reference proteome</keyword>
<dbReference type="OrthoDB" id="9839541at2"/>
<dbReference type="RefSeq" id="WP_041016421.1">
    <property type="nucleotide sequence ID" value="NZ_CCEJ010000001.1"/>
</dbReference>
<comment type="caution">
    <text evidence="4">The sequence shown here is derived from an EMBL/GenBank/DDBJ whole genome shotgun (WGS) entry which is preliminary data.</text>
</comment>
<accession>A0A090CXV7</accession>
<evidence type="ECO:0000256" key="1">
    <source>
        <dbReference type="SAM" id="Coils"/>
    </source>
</evidence>
<dbReference type="Proteomes" id="UP000031552">
    <property type="component" value="Unassembled WGS sequence"/>
</dbReference>
<feature type="region of interest" description="Disordered" evidence="2">
    <location>
        <begin position="1"/>
        <end position="26"/>
    </location>
</feature>
<evidence type="ECO:0000313" key="4">
    <source>
        <dbReference type="EMBL" id="CDR32896.1"/>
    </source>
</evidence>
<keyword evidence="3" id="KW-0472">Membrane</keyword>
<reference evidence="4" key="2">
    <citation type="submission" date="2014-09" db="EMBL/GenBank/DDBJ databases">
        <title>Criblamydia sequanensis harbors a mega-plasmid encoding arsenite resistance.</title>
        <authorList>
            <person name="Bertelli C."/>
            <person name="Goesmann A."/>
            <person name="Greub G."/>
        </authorList>
    </citation>
    <scope>NUCLEOTIDE SEQUENCE [LARGE SCALE GENOMIC DNA]</scope>
    <source>
        <strain evidence="4">CRIB-18</strain>
    </source>
</reference>
<feature type="transmembrane region" description="Helical" evidence="3">
    <location>
        <begin position="685"/>
        <end position="713"/>
    </location>
</feature>
<dbReference type="AlphaFoldDB" id="A0A090CXV7"/>
<gene>
    <name evidence="4" type="ORF">CSEC_0052</name>
</gene>
<keyword evidence="3" id="KW-0812">Transmembrane</keyword>
<reference evidence="4" key="1">
    <citation type="submission" date="2013-12" db="EMBL/GenBank/DDBJ databases">
        <authorList>
            <person name="Linke B."/>
        </authorList>
    </citation>
    <scope>NUCLEOTIDE SEQUENCE [LARGE SCALE GENOMIC DNA]</scope>
    <source>
        <strain evidence="4">CRIB-18</strain>
    </source>
</reference>
<keyword evidence="3" id="KW-1133">Transmembrane helix</keyword>
<dbReference type="STRING" id="1437425.CSEC_0052"/>
<evidence type="ECO:0000256" key="2">
    <source>
        <dbReference type="SAM" id="MobiDB-lite"/>
    </source>
</evidence>
<name>A0A090CXV7_9BACT</name>
<sequence length="991" mass="112820">MQTNNPGPLEKGNIKPASDFPDYGFIPPPSSQSIVETVREGKPESLVFPTPVDLAPGKITSFSSVDLYENDKEAFVNEEIDLLDEFSTLDAEADRLRNKVRLTELKTFSNFISEIPSMIQTGLDYTAKGLDYFKKLPLVESSLGVVSSAMDLIFIPQSIYSQWQKRSLIGGSIEAFRSPSLETQHKLKFIEGLKEFVRIEGTDDKDISDYLKERGISIEDLDLKHMKGDPLKEELLKKLSNEKFNDALWLKYVHHVGEQFRNKRLEELRSGVPLEEVVANFEKVEIQLIPPKAQLLGYMEAKKPALSADERERILTFIDLLDKASNDMIPEESPSLLGEELETFESFIERRDRLSPFELFETVLSERKDLLTEECLSYIVYRREDLISHLTQDKTFQDDIDHAYIQKMARVFELEAMIERRKKAALSKEDQARQGFETALKGLTDQIENDLAKDKTSYKDFDALLLKIRELGILESLQEKIEQGSQNDPNLKALQKVLEEGIKRKNETPDGPDPELEFLNEVDKAFETDRTNEENEIALGKAYSGLLSILTSERDLVSLTEKVDHSQNLLTKNDYRHNFELFKEELEDLDLLESIHDQLDKRLADNSLSDEDWERARLLRIALEGRDLDLTEWKEAMGELKRILSTRTPLLKGHARHLDTLSASIRNGLKTMSEVKQKIESRYQLFYFAKSIVTGVIGFFSAMFSIVGTILTLTGVLSIPGAASAAIGIFLGAISYGSMISGTLYGYFTAPNRFKEEFLKLRGLRKGFRSGIYKFRRYKFNRIKLQKVLNELEITAVSAKVNGSLKPEDLEKLRPNISSKVYELLKKDCQKPEQRKELVDILESLEKRAQEIQKKFKERHENLSYASKNLEEHRVALGVSGAKDFASKVPTANLLFSELDASMENQAKPNLIQAIMQIHEGKSLHQVTGIDEETDSVLYKTTGLNIKSLVERSKDEKKDLSDLVESKELSFFGADWEDLSAIIGGIKKRSV</sequence>
<feature type="transmembrane region" description="Helical" evidence="3">
    <location>
        <begin position="725"/>
        <end position="748"/>
    </location>
</feature>
<dbReference type="eggNOG" id="ENOG502ZX5K">
    <property type="taxonomic scope" value="Bacteria"/>
</dbReference>
<keyword evidence="1" id="KW-0175">Coiled coil</keyword>
<evidence type="ECO:0000256" key="3">
    <source>
        <dbReference type="SAM" id="Phobius"/>
    </source>
</evidence>
<evidence type="ECO:0000313" key="5">
    <source>
        <dbReference type="Proteomes" id="UP000031552"/>
    </source>
</evidence>
<organism evidence="4 5">
    <name type="scientific">Candidatus Criblamydia sequanensis CRIB-18</name>
    <dbReference type="NCBI Taxonomy" id="1437425"/>
    <lineage>
        <taxon>Bacteria</taxon>
        <taxon>Pseudomonadati</taxon>
        <taxon>Chlamydiota</taxon>
        <taxon>Chlamydiia</taxon>
        <taxon>Parachlamydiales</taxon>
        <taxon>Candidatus Criblamydiaceae</taxon>
        <taxon>Candidatus Criblamydia</taxon>
    </lineage>
</organism>
<proteinExistence type="predicted"/>